<evidence type="ECO:0000256" key="1">
    <source>
        <dbReference type="ARBA" id="ARBA00004651"/>
    </source>
</evidence>
<comment type="similarity">
    <text evidence="7">Belongs to the binding-protein-dependent transport system permease family.</text>
</comment>
<sequence>MTSSGFWSKLETVAAWMLGILWAMPLLYAIWAAFHPPAYAVNFDLTAPVTLANFWEAWHTAPFARYFINTILYTTMTTALQFVLCTLAAYSFACYDWKGKDLVFSLILVQLMVMPDQLLVVNYQTMSALQLVDTIPAISLPYIASAFGVFLLRQNFKQVPLALAEAARIEGAGPLRILLKIYVPLSKSVYLAYGLVSISWHWNNFLWPLVITNSATTRPLTVGLAIFGSPENGVNFAVVSAGTLMSVAPLLIAFLLFQRQFVQSFMRAGIK</sequence>
<dbReference type="AlphaFoldDB" id="A0A1M4YAJ8"/>
<feature type="transmembrane region" description="Helical" evidence="7">
    <location>
        <begin position="177"/>
        <end position="200"/>
    </location>
</feature>
<dbReference type="PROSITE" id="PS50928">
    <property type="entry name" value="ABC_TM1"/>
    <property type="match status" value="1"/>
</dbReference>
<keyword evidence="6 7" id="KW-0472">Membrane</keyword>
<dbReference type="GO" id="GO:0005886">
    <property type="term" value="C:plasma membrane"/>
    <property type="evidence" value="ECO:0007669"/>
    <property type="project" value="UniProtKB-SubCell"/>
</dbReference>
<reference evidence="10" key="1">
    <citation type="submission" date="2016-11" db="EMBL/GenBank/DDBJ databases">
        <authorList>
            <person name="Varghese N."/>
            <person name="Submissions S."/>
        </authorList>
    </citation>
    <scope>NUCLEOTIDE SEQUENCE [LARGE SCALE GENOMIC DNA]</scope>
    <source>
        <strain evidence="10">DSM 9756</strain>
    </source>
</reference>
<dbReference type="RefSeq" id="WP_073037938.1">
    <property type="nucleotide sequence ID" value="NZ_FQVB01000010.1"/>
</dbReference>
<dbReference type="EMBL" id="FQVB01000010">
    <property type="protein sequence ID" value="SHF02626.1"/>
    <property type="molecule type" value="Genomic_DNA"/>
</dbReference>
<dbReference type="GO" id="GO:0055085">
    <property type="term" value="P:transmembrane transport"/>
    <property type="evidence" value="ECO:0007669"/>
    <property type="project" value="InterPro"/>
</dbReference>
<dbReference type="OrthoDB" id="369039at2"/>
<dbReference type="SUPFAM" id="SSF161098">
    <property type="entry name" value="MetI-like"/>
    <property type="match status" value="1"/>
</dbReference>
<dbReference type="InterPro" id="IPR035906">
    <property type="entry name" value="MetI-like_sf"/>
</dbReference>
<dbReference type="PANTHER" id="PTHR43744">
    <property type="entry name" value="ABC TRANSPORTER PERMEASE PROTEIN MG189-RELATED-RELATED"/>
    <property type="match status" value="1"/>
</dbReference>
<accession>A0A1M4YAJ8</accession>
<keyword evidence="5 7" id="KW-1133">Transmembrane helix</keyword>
<comment type="subcellular location">
    <subcellularLocation>
        <location evidence="1 7">Cell membrane</location>
        <topology evidence="1 7">Multi-pass membrane protein</topology>
    </subcellularLocation>
</comment>
<dbReference type="Pfam" id="PF00528">
    <property type="entry name" value="BPD_transp_1"/>
    <property type="match status" value="1"/>
</dbReference>
<dbReference type="Gene3D" id="1.10.3720.10">
    <property type="entry name" value="MetI-like"/>
    <property type="match status" value="1"/>
</dbReference>
<dbReference type="CDD" id="cd06261">
    <property type="entry name" value="TM_PBP2"/>
    <property type="match status" value="1"/>
</dbReference>
<dbReference type="Proteomes" id="UP000184076">
    <property type="component" value="Unassembled WGS sequence"/>
</dbReference>
<feature type="transmembrane region" description="Helical" evidence="7">
    <location>
        <begin position="66"/>
        <end position="90"/>
    </location>
</feature>
<evidence type="ECO:0000256" key="2">
    <source>
        <dbReference type="ARBA" id="ARBA00022448"/>
    </source>
</evidence>
<dbReference type="PANTHER" id="PTHR43744:SF3">
    <property type="entry name" value="LACTOSE TRANSPORT SYSTEM PERMEASE PROTEIN LACG"/>
    <property type="match status" value="1"/>
</dbReference>
<feature type="transmembrane region" description="Helical" evidence="7">
    <location>
        <begin position="12"/>
        <end position="34"/>
    </location>
</feature>
<feature type="transmembrane region" description="Helical" evidence="7">
    <location>
        <begin position="102"/>
        <end position="123"/>
    </location>
</feature>
<keyword evidence="10" id="KW-1185">Reference proteome</keyword>
<keyword evidence="2 7" id="KW-0813">Transport</keyword>
<gene>
    <name evidence="9" type="ORF">SAMN02745206_01205</name>
</gene>
<name>A0A1M4YAJ8_9BACT</name>
<proteinExistence type="inferred from homology"/>
<feature type="transmembrane region" description="Helical" evidence="7">
    <location>
        <begin position="135"/>
        <end position="156"/>
    </location>
</feature>
<evidence type="ECO:0000313" key="9">
    <source>
        <dbReference type="EMBL" id="SHF02626.1"/>
    </source>
</evidence>
<keyword evidence="3" id="KW-1003">Cell membrane</keyword>
<feature type="transmembrane region" description="Helical" evidence="7">
    <location>
        <begin position="236"/>
        <end position="257"/>
    </location>
</feature>
<evidence type="ECO:0000256" key="4">
    <source>
        <dbReference type="ARBA" id="ARBA00022692"/>
    </source>
</evidence>
<evidence type="ECO:0000256" key="5">
    <source>
        <dbReference type="ARBA" id="ARBA00022989"/>
    </source>
</evidence>
<organism evidence="9 10">
    <name type="scientific">Desulfacinum infernum DSM 9756</name>
    <dbReference type="NCBI Taxonomy" id="1121391"/>
    <lineage>
        <taxon>Bacteria</taxon>
        <taxon>Pseudomonadati</taxon>
        <taxon>Thermodesulfobacteriota</taxon>
        <taxon>Syntrophobacteria</taxon>
        <taxon>Syntrophobacterales</taxon>
        <taxon>Syntrophobacteraceae</taxon>
        <taxon>Desulfacinum</taxon>
    </lineage>
</organism>
<evidence type="ECO:0000256" key="6">
    <source>
        <dbReference type="ARBA" id="ARBA00023136"/>
    </source>
</evidence>
<dbReference type="STRING" id="1121391.SAMN02745206_01205"/>
<dbReference type="InterPro" id="IPR000515">
    <property type="entry name" value="MetI-like"/>
</dbReference>
<evidence type="ECO:0000313" key="10">
    <source>
        <dbReference type="Proteomes" id="UP000184076"/>
    </source>
</evidence>
<evidence type="ECO:0000259" key="8">
    <source>
        <dbReference type="PROSITE" id="PS50928"/>
    </source>
</evidence>
<evidence type="ECO:0000256" key="3">
    <source>
        <dbReference type="ARBA" id="ARBA00022475"/>
    </source>
</evidence>
<protein>
    <submittedName>
        <fullName evidence="9">Carbohydrate ABC transporter membrane protein 2, CUT1 family</fullName>
    </submittedName>
</protein>
<evidence type="ECO:0000256" key="7">
    <source>
        <dbReference type="RuleBase" id="RU363032"/>
    </source>
</evidence>
<keyword evidence="4 7" id="KW-0812">Transmembrane</keyword>
<feature type="domain" description="ABC transmembrane type-1" evidence="8">
    <location>
        <begin position="67"/>
        <end position="257"/>
    </location>
</feature>